<proteinExistence type="predicted"/>
<accession>A0A0F9QIG0</accession>
<name>A0A0F9QIG0_9ZZZZ</name>
<gene>
    <name evidence="1" type="ORF">LCGC14_0769700</name>
</gene>
<dbReference type="AlphaFoldDB" id="A0A0F9QIG0"/>
<dbReference type="EMBL" id="LAZR01001940">
    <property type="protein sequence ID" value="KKN36817.1"/>
    <property type="molecule type" value="Genomic_DNA"/>
</dbReference>
<organism evidence="1">
    <name type="scientific">marine sediment metagenome</name>
    <dbReference type="NCBI Taxonomy" id="412755"/>
    <lineage>
        <taxon>unclassified sequences</taxon>
        <taxon>metagenomes</taxon>
        <taxon>ecological metagenomes</taxon>
    </lineage>
</organism>
<reference evidence="1" key="1">
    <citation type="journal article" date="2015" name="Nature">
        <title>Complex archaea that bridge the gap between prokaryotes and eukaryotes.</title>
        <authorList>
            <person name="Spang A."/>
            <person name="Saw J.H."/>
            <person name="Jorgensen S.L."/>
            <person name="Zaremba-Niedzwiedzka K."/>
            <person name="Martijn J."/>
            <person name="Lind A.E."/>
            <person name="van Eijk R."/>
            <person name="Schleper C."/>
            <person name="Guy L."/>
            <person name="Ettema T.J."/>
        </authorList>
    </citation>
    <scope>NUCLEOTIDE SEQUENCE</scope>
</reference>
<sequence length="354" mass="41684">MLRLSEPVAPEFNLVLSLWFAARRKTNNPGLDFEGIYQTRLFGDSPLQYNLREGSLFSQEKVKLFRKIIQGWIIQEGNSPSRDSRKITSYQIALRQISTYAQLRGLDLSGGIKKRSKTSNRGKFNTEQAKVYNVILGLGRHLGFDPGFFSPIEDQMFDMNQDVKDQFKDLGLKLYIFIRHHFRNNPDRASIKILDQFLIDTRTHSYWEKLINEDDALVCSQVLETLIKYNNDVIEADIRREFGKFGSQYTWLAENWINNRDFQENLDKFNYRKNDIKTLPLDKFIKEHYPKAYAKFYNTILKETRVRVTEIIKSLHPNVDVSDLVNLGKNDDHIGPFTWVFTEIMRTFNYPVYY</sequence>
<evidence type="ECO:0000313" key="1">
    <source>
        <dbReference type="EMBL" id="KKN36817.1"/>
    </source>
</evidence>
<comment type="caution">
    <text evidence="1">The sequence shown here is derived from an EMBL/GenBank/DDBJ whole genome shotgun (WGS) entry which is preliminary data.</text>
</comment>
<protein>
    <submittedName>
        <fullName evidence="1">Uncharacterized protein</fullName>
    </submittedName>
</protein>